<keyword evidence="2" id="KW-1185">Reference proteome</keyword>
<dbReference type="SUPFAM" id="SSF52540">
    <property type="entry name" value="P-loop containing nucleoside triphosphate hydrolases"/>
    <property type="match status" value="1"/>
</dbReference>
<proteinExistence type="predicted"/>
<accession>A0AAP2R9S7</accession>
<gene>
    <name evidence="1" type="ORF">CUJ83_00820</name>
</gene>
<dbReference type="EMBL" id="PGCK01000001">
    <property type="protein sequence ID" value="MCD1293538.1"/>
    <property type="molecule type" value="Genomic_DNA"/>
</dbReference>
<comment type="caution">
    <text evidence="1">The sequence shown here is derived from an EMBL/GenBank/DDBJ whole genome shotgun (WGS) entry which is preliminary data.</text>
</comment>
<organism evidence="1 2">
    <name type="scientific">Methanooceanicella nereidis</name>
    <dbReference type="NCBI Taxonomy" id="2052831"/>
    <lineage>
        <taxon>Archaea</taxon>
        <taxon>Methanobacteriati</taxon>
        <taxon>Methanobacteriota</taxon>
        <taxon>Stenosarchaea group</taxon>
        <taxon>Methanomicrobia</taxon>
        <taxon>Methanocellales</taxon>
        <taxon>Methanocellaceae</taxon>
        <taxon>Methanooceanicella</taxon>
    </lineage>
</organism>
<dbReference type="Proteomes" id="UP001320159">
    <property type="component" value="Unassembled WGS sequence"/>
</dbReference>
<evidence type="ECO:0000313" key="1">
    <source>
        <dbReference type="EMBL" id="MCD1293538.1"/>
    </source>
</evidence>
<protein>
    <submittedName>
        <fullName evidence="1">Uncharacterized protein</fullName>
    </submittedName>
</protein>
<evidence type="ECO:0000313" key="2">
    <source>
        <dbReference type="Proteomes" id="UP001320159"/>
    </source>
</evidence>
<reference evidence="1 2" key="1">
    <citation type="submission" date="2017-11" db="EMBL/GenBank/DDBJ databases">
        <title>Isolation and Characterization of Family Methanocellaceae Species from Potential Methane Hydrate Area Offshore Southwestern Taiwan.</title>
        <authorList>
            <person name="Zhang W.-L."/>
            <person name="Chen W.-C."/>
            <person name="Lai M.-C."/>
            <person name="Chen S.-C."/>
        </authorList>
    </citation>
    <scope>NUCLEOTIDE SEQUENCE [LARGE SCALE GENOMIC DNA]</scope>
    <source>
        <strain evidence="1 2">CWC-04</strain>
    </source>
</reference>
<sequence length="586" mass="68446">MSGSNAYLQDIMLLGRGLIPPDISEILVDRQLSSENVVIKNMHYSYLKNGKFSDLIKSDLNYVYRNKSPQLRPIISSYGGGKSTLLIQIENIARKEYGSRAIVIKINMSSYTGIDEANLKKYVFRQIFIELKPYLSEILNDLGKNFYLSYINPCILRDLASIDERVREEAFQKLIGEIQTDSHDHYYFQINGAKDFLMELFKKSNRLLVLLFDEVEMFVRSNRETHPSTIDVFTYAFLRDLTDPGIDARPIYVAFTSEKEMYEYIRLNCQNFQRVADTHEIMMKEFNDVELRILADNILNKIIRPLFGNRLKIKQLPEEEFVDLIKEIRTSVNNKTTPGNFTKYYINRYLDYYDINFDLISNISDEYEKIAFNEFEKVIKRNDPEFKCGRKAVIHGQEFDGYGELLNNGTPVRRAYAEFTMSEANPEKANRFIGRINNLREAGAFDDSSDTAIFISPSVTDNARDMLKKAGIVHHPLENYSIDLIEFQNTIYMDDINEDTDDFDVIDNNGDRTEHIKQILLRDYKNWKMFRILENEFKKNHPEITKKEIVNAIYELKEDNLIRTSSKKITPTTKIYFSATKDENIL</sequence>
<dbReference type="RefSeq" id="WP_230739481.1">
    <property type="nucleotide sequence ID" value="NZ_PGCK01000001.1"/>
</dbReference>
<name>A0AAP2R9S7_9EURY</name>
<dbReference type="AlphaFoldDB" id="A0AAP2R9S7"/>
<dbReference type="InterPro" id="IPR027417">
    <property type="entry name" value="P-loop_NTPase"/>
</dbReference>